<gene>
    <name evidence="1" type="ORF">BST11_26620</name>
</gene>
<organism evidence="1 2">
    <name type="scientific">Mycobacterium alsense</name>
    <dbReference type="NCBI Taxonomy" id="324058"/>
    <lineage>
        <taxon>Bacteria</taxon>
        <taxon>Bacillati</taxon>
        <taxon>Actinomycetota</taxon>
        <taxon>Actinomycetes</taxon>
        <taxon>Mycobacteriales</taxon>
        <taxon>Mycobacteriaceae</taxon>
        <taxon>Mycobacterium</taxon>
    </lineage>
</organism>
<sequence length="71" mass="7744">MIDSMLLHYECEASGQPVQQAGLPRTYTSCPKCGRAVGTCQNLNGAWVYEVHSEIAATEARAAMHREAYGL</sequence>
<reference evidence="1 2" key="1">
    <citation type="submission" date="2017-02" db="EMBL/GenBank/DDBJ databases">
        <title>The new phylogeny of genus Mycobacterium.</title>
        <authorList>
            <person name="Tortoli E."/>
            <person name="Trovato A."/>
            <person name="Cirillo D.M."/>
        </authorList>
    </citation>
    <scope>NUCLEOTIDE SEQUENCE [LARGE SCALE GENOMIC DNA]</scope>
    <source>
        <strain evidence="1 2">DSM 45230</strain>
    </source>
</reference>
<protein>
    <submittedName>
        <fullName evidence="1">Uncharacterized protein</fullName>
    </submittedName>
</protein>
<evidence type="ECO:0000313" key="2">
    <source>
        <dbReference type="Proteomes" id="UP000192319"/>
    </source>
</evidence>
<evidence type="ECO:0000313" key="1">
    <source>
        <dbReference type="EMBL" id="OQZ87723.1"/>
    </source>
</evidence>
<dbReference type="Proteomes" id="UP000192319">
    <property type="component" value="Unassembled WGS sequence"/>
</dbReference>
<keyword evidence="2" id="KW-1185">Reference proteome</keyword>
<accession>A0ABX3R185</accession>
<name>A0ABX3R185_9MYCO</name>
<comment type="caution">
    <text evidence="1">The sequence shown here is derived from an EMBL/GenBank/DDBJ whole genome shotgun (WGS) entry which is preliminary data.</text>
</comment>
<dbReference type="EMBL" id="MVHD01000108">
    <property type="protein sequence ID" value="OQZ87723.1"/>
    <property type="molecule type" value="Genomic_DNA"/>
</dbReference>
<proteinExistence type="predicted"/>